<keyword evidence="4" id="KW-1185">Reference proteome</keyword>
<feature type="region of interest" description="Disordered" evidence="2">
    <location>
        <begin position="72"/>
        <end position="91"/>
    </location>
</feature>
<evidence type="ECO:0000256" key="2">
    <source>
        <dbReference type="SAM" id="MobiDB-lite"/>
    </source>
</evidence>
<accession>A0AAW1TKW3</accession>
<name>A0AAW1TKW3_9CHLO</name>
<feature type="coiled-coil region" evidence="1">
    <location>
        <begin position="116"/>
        <end position="143"/>
    </location>
</feature>
<sequence length="526" mass="58856">MAESEELDAAVSLFDPNFTFQSLLLQAQLVQSQPPTAQGPSGVGALGSSSSQSLSTVVPGASVPAFIYEPATPRSTQTTGLPGESAGGLQPEQDWIPFADTEGHKQRARATQARFRLKQKQRRQEAEQKVRQLGEQLQQMTLDKAHLEYSNRRLETALKSNDAHLVRLNSHLGVRKIEQQMCLESLARFVNIIDGGGCDQASLDVIKQWPLRNLEDFYLRYLGKLGQLINVQGRPSDKHRAALTSVIQARRLHLSKDPYYSSLYWAGLSWNLHRQPQEGLQPPGRHQWAQLLTRLQLTAEQQQQMLTARQYLLHLLDTIGQTRWNIIVQLGQAALELPRESLPASPPAEALKENLEKERLACADFLFAITDEILSPEQEARCEVFSYPWHVDLLELCHILASRHGIPADLPDGVVYLQSRSPGLSKLMPLYTAYELLIMPLTCFGLGMYLKQGIILCPFQTVLSTHCYHLIDFDLLQRMTLFHAHYGFFQHDGQQTVFSVCAAAAHHDLVSASETADVSAQSAIAR</sequence>
<evidence type="ECO:0000256" key="1">
    <source>
        <dbReference type="SAM" id="Coils"/>
    </source>
</evidence>
<comment type="caution">
    <text evidence="3">The sequence shown here is derived from an EMBL/GenBank/DDBJ whole genome shotgun (WGS) entry which is preliminary data.</text>
</comment>
<protein>
    <recommendedName>
        <fullName evidence="5">BZIP domain-containing protein</fullName>
    </recommendedName>
</protein>
<gene>
    <name evidence="3" type="ORF">WJX84_009448</name>
</gene>
<reference evidence="3 4" key="1">
    <citation type="journal article" date="2024" name="Nat. Commun.">
        <title>Phylogenomics reveals the evolutionary origins of lichenization in chlorophyte algae.</title>
        <authorList>
            <person name="Puginier C."/>
            <person name="Libourel C."/>
            <person name="Otte J."/>
            <person name="Skaloud P."/>
            <person name="Haon M."/>
            <person name="Grisel S."/>
            <person name="Petersen M."/>
            <person name="Berrin J.G."/>
            <person name="Delaux P.M."/>
            <person name="Dal Grande F."/>
            <person name="Keller J."/>
        </authorList>
    </citation>
    <scope>NUCLEOTIDE SEQUENCE [LARGE SCALE GENOMIC DNA]</scope>
    <source>
        <strain evidence="3 4">SAG 2523</strain>
    </source>
</reference>
<dbReference type="EMBL" id="JALJOV010000013">
    <property type="protein sequence ID" value="KAK9868760.1"/>
    <property type="molecule type" value="Genomic_DNA"/>
</dbReference>
<evidence type="ECO:0008006" key="5">
    <source>
        <dbReference type="Google" id="ProtNLM"/>
    </source>
</evidence>
<dbReference type="CDD" id="cd14688">
    <property type="entry name" value="bZIP_YAP"/>
    <property type="match status" value="1"/>
</dbReference>
<keyword evidence="1" id="KW-0175">Coiled coil</keyword>
<feature type="region of interest" description="Disordered" evidence="2">
    <location>
        <begin position="33"/>
        <end position="54"/>
    </location>
</feature>
<evidence type="ECO:0000313" key="3">
    <source>
        <dbReference type="EMBL" id="KAK9868760.1"/>
    </source>
</evidence>
<organism evidence="3 4">
    <name type="scientific">Apatococcus fuscideae</name>
    <dbReference type="NCBI Taxonomy" id="2026836"/>
    <lineage>
        <taxon>Eukaryota</taxon>
        <taxon>Viridiplantae</taxon>
        <taxon>Chlorophyta</taxon>
        <taxon>core chlorophytes</taxon>
        <taxon>Trebouxiophyceae</taxon>
        <taxon>Chlorellales</taxon>
        <taxon>Chlorellaceae</taxon>
        <taxon>Apatococcus</taxon>
    </lineage>
</organism>
<dbReference type="AlphaFoldDB" id="A0AAW1TKW3"/>
<dbReference type="Proteomes" id="UP001485043">
    <property type="component" value="Unassembled WGS sequence"/>
</dbReference>
<evidence type="ECO:0000313" key="4">
    <source>
        <dbReference type="Proteomes" id="UP001485043"/>
    </source>
</evidence>
<proteinExistence type="predicted"/>